<dbReference type="AlphaFoldDB" id="A0A1A8CG45"/>
<gene>
    <name evidence="2" type="primary">CACNA1BA</name>
</gene>
<feature type="non-terminal residue" evidence="2">
    <location>
        <position position="93"/>
    </location>
</feature>
<evidence type="ECO:0000313" key="2">
    <source>
        <dbReference type="EMBL" id="SBP78669.1"/>
    </source>
</evidence>
<feature type="compositionally biased region" description="Low complexity" evidence="1">
    <location>
        <begin position="77"/>
        <end position="93"/>
    </location>
</feature>
<proteinExistence type="predicted"/>
<feature type="compositionally biased region" description="Polar residues" evidence="1">
    <location>
        <begin position="1"/>
        <end position="10"/>
    </location>
</feature>
<organism evidence="2">
    <name type="scientific">Nothobranchius kadleci</name>
    <name type="common">African annual killifish</name>
    <dbReference type="NCBI Taxonomy" id="1051664"/>
    <lineage>
        <taxon>Eukaryota</taxon>
        <taxon>Metazoa</taxon>
        <taxon>Chordata</taxon>
        <taxon>Craniata</taxon>
        <taxon>Vertebrata</taxon>
        <taxon>Euteleostomi</taxon>
        <taxon>Actinopterygii</taxon>
        <taxon>Neopterygii</taxon>
        <taxon>Teleostei</taxon>
        <taxon>Neoteleostei</taxon>
        <taxon>Acanthomorphata</taxon>
        <taxon>Ovalentaria</taxon>
        <taxon>Atherinomorphae</taxon>
        <taxon>Cyprinodontiformes</taxon>
        <taxon>Nothobranchiidae</taxon>
        <taxon>Nothobranchius</taxon>
    </lineage>
</organism>
<protein>
    <submittedName>
        <fullName evidence="2">Calcium channel, voltage-dependent, N type, alpha 1B subunit, a</fullName>
    </submittedName>
</protein>
<evidence type="ECO:0000256" key="1">
    <source>
        <dbReference type="SAM" id="MobiDB-lite"/>
    </source>
</evidence>
<name>A0A1A8CG45_NOTKA</name>
<accession>A0A1A8CG45</accession>
<feature type="non-terminal residue" evidence="2">
    <location>
        <position position="1"/>
    </location>
</feature>
<reference evidence="2" key="1">
    <citation type="submission" date="2016-05" db="EMBL/GenBank/DDBJ databases">
        <authorList>
            <person name="Lavstsen T."/>
            <person name="Jespersen J.S."/>
        </authorList>
    </citation>
    <scope>NUCLEOTIDE SEQUENCE</scope>
    <source>
        <tissue evidence="2">Brain</tissue>
    </source>
</reference>
<reference evidence="2" key="2">
    <citation type="submission" date="2016-06" db="EMBL/GenBank/DDBJ databases">
        <title>The genome of a short-lived fish provides insights into sex chromosome evolution and the genetic control of aging.</title>
        <authorList>
            <person name="Reichwald K."/>
            <person name="Felder M."/>
            <person name="Petzold A."/>
            <person name="Koch P."/>
            <person name="Groth M."/>
            <person name="Platzer M."/>
        </authorList>
    </citation>
    <scope>NUCLEOTIDE SEQUENCE</scope>
    <source>
        <tissue evidence="2">Brain</tissue>
    </source>
</reference>
<feature type="region of interest" description="Disordered" evidence="1">
    <location>
        <begin position="65"/>
        <end position="93"/>
    </location>
</feature>
<dbReference type="EMBL" id="HADZ01014728">
    <property type="protein sequence ID" value="SBP78669.1"/>
    <property type="molecule type" value="Transcribed_RNA"/>
</dbReference>
<feature type="region of interest" description="Disordered" evidence="1">
    <location>
        <begin position="1"/>
        <end position="34"/>
    </location>
</feature>
<sequence length="93" mass="9687">AQMSLQQTSPVALRLQRGSVETGPSAGNIGSDRTLASPISTTSFLLFSPFSSASPWRDGWIFSTTPMMPQGTHGTGCTSSPSSSSDPSSCSTW</sequence>